<keyword evidence="2" id="KW-1185">Reference proteome</keyword>
<dbReference type="KEGG" id="tet:TTHERM_00444240"/>
<dbReference type="EMBL" id="GG662504">
    <property type="protein sequence ID" value="EAS03041.2"/>
    <property type="molecule type" value="Genomic_DNA"/>
</dbReference>
<dbReference type="RefSeq" id="XP_001023286.2">
    <property type="nucleotide sequence ID" value="XM_001023286.2"/>
</dbReference>
<gene>
    <name evidence="1" type="ORF">TTHERM_00444240</name>
</gene>
<dbReference type="GeneID" id="7826921"/>
<organism evidence="1 2">
    <name type="scientific">Tetrahymena thermophila (strain SB210)</name>
    <dbReference type="NCBI Taxonomy" id="312017"/>
    <lineage>
        <taxon>Eukaryota</taxon>
        <taxon>Sar</taxon>
        <taxon>Alveolata</taxon>
        <taxon>Ciliophora</taxon>
        <taxon>Intramacronucleata</taxon>
        <taxon>Oligohymenophorea</taxon>
        <taxon>Hymenostomatida</taxon>
        <taxon>Tetrahymenina</taxon>
        <taxon>Tetrahymenidae</taxon>
        <taxon>Tetrahymena</taxon>
    </lineage>
</organism>
<accession>I7MHK0</accession>
<evidence type="ECO:0000313" key="2">
    <source>
        <dbReference type="Proteomes" id="UP000009168"/>
    </source>
</evidence>
<protein>
    <submittedName>
        <fullName evidence="1">Uncharacterized protein</fullName>
    </submittedName>
</protein>
<reference evidence="2" key="1">
    <citation type="journal article" date="2006" name="PLoS Biol.">
        <title>Macronuclear genome sequence of the ciliate Tetrahymena thermophila, a model eukaryote.</title>
        <authorList>
            <person name="Eisen J.A."/>
            <person name="Coyne R.S."/>
            <person name="Wu M."/>
            <person name="Wu D."/>
            <person name="Thiagarajan M."/>
            <person name="Wortman J.R."/>
            <person name="Badger J.H."/>
            <person name="Ren Q."/>
            <person name="Amedeo P."/>
            <person name="Jones K.M."/>
            <person name="Tallon L.J."/>
            <person name="Delcher A.L."/>
            <person name="Salzberg S.L."/>
            <person name="Silva J.C."/>
            <person name="Haas B.J."/>
            <person name="Majoros W.H."/>
            <person name="Farzad M."/>
            <person name="Carlton J.M."/>
            <person name="Smith R.K. Jr."/>
            <person name="Garg J."/>
            <person name="Pearlman R.E."/>
            <person name="Karrer K.M."/>
            <person name="Sun L."/>
            <person name="Manning G."/>
            <person name="Elde N.C."/>
            <person name="Turkewitz A.P."/>
            <person name="Asai D.J."/>
            <person name="Wilkes D.E."/>
            <person name="Wang Y."/>
            <person name="Cai H."/>
            <person name="Collins K."/>
            <person name="Stewart B.A."/>
            <person name="Lee S.R."/>
            <person name="Wilamowska K."/>
            <person name="Weinberg Z."/>
            <person name="Ruzzo W.L."/>
            <person name="Wloga D."/>
            <person name="Gaertig J."/>
            <person name="Frankel J."/>
            <person name="Tsao C.-C."/>
            <person name="Gorovsky M.A."/>
            <person name="Keeling P.J."/>
            <person name="Waller R.F."/>
            <person name="Patron N.J."/>
            <person name="Cherry J.M."/>
            <person name="Stover N.A."/>
            <person name="Krieger C.J."/>
            <person name="del Toro C."/>
            <person name="Ryder H.F."/>
            <person name="Williamson S.C."/>
            <person name="Barbeau R.A."/>
            <person name="Hamilton E.P."/>
            <person name="Orias E."/>
        </authorList>
    </citation>
    <scope>NUCLEOTIDE SEQUENCE [LARGE SCALE GENOMIC DNA]</scope>
    <source>
        <strain evidence="2">SB210</strain>
    </source>
</reference>
<name>I7MHK0_TETTS</name>
<dbReference type="InParanoid" id="I7MHK0"/>
<proteinExistence type="predicted"/>
<dbReference type="AlphaFoldDB" id="I7MHK0"/>
<sequence>MKDFIHQKFRRLSKNYSKIDQKELNMTQIMPINQAKDQFSNQERKQKEKVKSLDIKLEFKQFSEKLKDKVQEQPLSVCGMFKMIIMQATLIQAKRFIAQEQYLDATLNEQINNFLLNGFNLISKCSIVNFLKII</sequence>
<dbReference type="Proteomes" id="UP000009168">
    <property type="component" value="Unassembled WGS sequence"/>
</dbReference>
<evidence type="ECO:0000313" key="1">
    <source>
        <dbReference type="EMBL" id="EAS03041.2"/>
    </source>
</evidence>